<comment type="caution">
    <text evidence="5">The sequence shown here is derived from an EMBL/GenBank/DDBJ whole genome shotgun (WGS) entry which is preliminary data.</text>
</comment>
<dbReference type="AlphaFoldDB" id="A6G162"/>
<evidence type="ECO:0000259" key="4">
    <source>
        <dbReference type="PROSITE" id="PS51123"/>
    </source>
</evidence>
<dbReference type="GO" id="GO:0016020">
    <property type="term" value="C:membrane"/>
    <property type="evidence" value="ECO:0007669"/>
    <property type="project" value="UniProtKB-UniRule"/>
</dbReference>
<dbReference type="Gene3D" id="2.60.40.1120">
    <property type="entry name" value="Carboxypeptidase-like, regulatory domain"/>
    <property type="match status" value="1"/>
</dbReference>
<keyword evidence="3" id="KW-0732">Signal</keyword>
<dbReference type="STRING" id="391625.PPSIR1_11295"/>
<sequence>MVASAVLALPGLAHAAPPSLPEGAEADEAAPADDSMTTADGQPMPTDTQPAGPGEDVVADDGAEAGFEGDASAEGEFESDFDTDFGDDSSGEFESDFGSDSAGEGDFDSSFDDGSSGDVSMGTVGLDTGNDGPGMVAGRREPMANSLRGGVGLHHTSLAEVGGKYTFRFRLHTDFFVKNDFFCCEGGGEGDRHARMRGAVNLGFTFTEWTEVYFAVNSSSNRNTRDQGARQDPPTVFALGDMQFGVKGAYGFKDGGIRLGGQLGLGLIAGSERLRTDQVNFDIAAILGVDLRYLTDKEIPVRFTGNIGWTLDNSIKLTEWSAIDDQLSREVLRFSSGANHSRVNTRLAVDFPLRLGKDKQFGIDPFLEYAWDIATYQEDDFLDLTEDFGASPLQRSQAWLTLGLRANVYDGLFVDAGVDVGTTSPSYEFGPPVAPYQVTLGLGWSFDPKPRVKEVPVPIDDGSSAEPVLEGRLLGRVTDTEGNPIEDAKVSFPGLASNVILTDANGMFTSFRFPEGPVSISVELPDGSFVEQTAEVRNGEDASVDVIAEVVAAEDPVFDGTFLNADGEGVQVSVALDGMGIQESFDSDENGRIAIALPMGEYKATLTAEGLPPKDITFSVTEEGAIVTETLGAESAEGGDAAAGGGAADPGMETPLISGNKYRVRVKKKPRYSGGELNEDKSAEGLDQLAAFLLAHPEYGKVQVRVHTDDRGNPKKRSQDRADAVVSYLVKKGVPAGRLEAKGWGAKDPVAVNITSDGRRKNNRTEFRVREYDESKAPAN</sequence>
<protein>
    <submittedName>
        <fullName evidence="5">OmpA domain protein</fullName>
    </submittedName>
</protein>
<dbReference type="SUPFAM" id="SSF103088">
    <property type="entry name" value="OmpA-like"/>
    <property type="match status" value="1"/>
</dbReference>
<dbReference type="SUPFAM" id="SSF49464">
    <property type="entry name" value="Carboxypeptidase regulatory domain-like"/>
    <property type="match status" value="1"/>
</dbReference>
<feature type="domain" description="OmpA-like" evidence="4">
    <location>
        <begin position="658"/>
        <end position="773"/>
    </location>
</feature>
<evidence type="ECO:0000256" key="2">
    <source>
        <dbReference type="SAM" id="MobiDB-lite"/>
    </source>
</evidence>
<evidence type="ECO:0000313" key="5">
    <source>
        <dbReference type="EMBL" id="EDM80357.1"/>
    </source>
</evidence>
<feature type="chain" id="PRO_5012180931" evidence="3">
    <location>
        <begin position="16"/>
        <end position="780"/>
    </location>
</feature>
<dbReference type="EMBL" id="ABCS01000011">
    <property type="protein sequence ID" value="EDM80357.1"/>
    <property type="molecule type" value="Genomic_DNA"/>
</dbReference>
<dbReference type="Gene3D" id="3.30.1330.60">
    <property type="entry name" value="OmpA-like domain"/>
    <property type="match status" value="1"/>
</dbReference>
<dbReference type="eggNOG" id="COG2885">
    <property type="taxonomic scope" value="Bacteria"/>
</dbReference>
<keyword evidence="1" id="KW-0472">Membrane</keyword>
<evidence type="ECO:0000313" key="6">
    <source>
        <dbReference type="Proteomes" id="UP000005801"/>
    </source>
</evidence>
<dbReference type="PANTHER" id="PTHR30329">
    <property type="entry name" value="STATOR ELEMENT OF FLAGELLAR MOTOR COMPLEX"/>
    <property type="match status" value="1"/>
</dbReference>
<dbReference type="Pfam" id="PF00691">
    <property type="entry name" value="OmpA"/>
    <property type="match status" value="1"/>
</dbReference>
<name>A6G162_9BACT</name>
<feature type="region of interest" description="Disordered" evidence="2">
    <location>
        <begin position="1"/>
        <end position="115"/>
    </location>
</feature>
<keyword evidence="6" id="KW-1185">Reference proteome</keyword>
<dbReference type="InterPro" id="IPR006665">
    <property type="entry name" value="OmpA-like"/>
</dbReference>
<feature type="compositionally biased region" description="Acidic residues" evidence="2">
    <location>
        <begin position="71"/>
        <end position="111"/>
    </location>
</feature>
<dbReference type="PANTHER" id="PTHR30329:SF21">
    <property type="entry name" value="LIPOPROTEIN YIAD-RELATED"/>
    <property type="match status" value="1"/>
</dbReference>
<dbReference type="PROSITE" id="PS51123">
    <property type="entry name" value="OMPA_2"/>
    <property type="match status" value="1"/>
</dbReference>
<evidence type="ECO:0000256" key="1">
    <source>
        <dbReference type="PROSITE-ProRule" id="PRU00473"/>
    </source>
</evidence>
<accession>A6G162</accession>
<evidence type="ECO:0000256" key="3">
    <source>
        <dbReference type="SAM" id="SignalP"/>
    </source>
</evidence>
<feature type="compositionally biased region" description="Polar residues" evidence="2">
    <location>
        <begin position="35"/>
        <end position="49"/>
    </location>
</feature>
<dbReference type="Proteomes" id="UP000005801">
    <property type="component" value="Unassembled WGS sequence"/>
</dbReference>
<dbReference type="InterPro" id="IPR036737">
    <property type="entry name" value="OmpA-like_sf"/>
</dbReference>
<reference evidence="5 6" key="1">
    <citation type="submission" date="2007-06" db="EMBL/GenBank/DDBJ databases">
        <authorList>
            <person name="Shimkets L."/>
            <person name="Ferriera S."/>
            <person name="Johnson J."/>
            <person name="Kravitz S."/>
            <person name="Beeson K."/>
            <person name="Sutton G."/>
            <person name="Rogers Y.-H."/>
            <person name="Friedman R."/>
            <person name="Frazier M."/>
            <person name="Venter J.C."/>
        </authorList>
    </citation>
    <scope>NUCLEOTIDE SEQUENCE [LARGE SCALE GENOMIC DNA]</scope>
    <source>
        <strain evidence="5 6">SIR-1</strain>
    </source>
</reference>
<organism evidence="5 6">
    <name type="scientific">Plesiocystis pacifica SIR-1</name>
    <dbReference type="NCBI Taxonomy" id="391625"/>
    <lineage>
        <taxon>Bacteria</taxon>
        <taxon>Pseudomonadati</taxon>
        <taxon>Myxococcota</taxon>
        <taxon>Polyangia</taxon>
        <taxon>Nannocystales</taxon>
        <taxon>Nannocystaceae</taxon>
        <taxon>Plesiocystis</taxon>
    </lineage>
</organism>
<gene>
    <name evidence="5" type="ORF">PPSIR1_11295</name>
</gene>
<feature type="region of interest" description="Disordered" evidence="2">
    <location>
        <begin position="756"/>
        <end position="780"/>
    </location>
</feature>
<dbReference type="CDD" id="cd07185">
    <property type="entry name" value="OmpA_C-like"/>
    <property type="match status" value="1"/>
</dbReference>
<feature type="region of interest" description="Disordered" evidence="2">
    <location>
        <begin position="636"/>
        <end position="655"/>
    </location>
</feature>
<dbReference type="InterPro" id="IPR008969">
    <property type="entry name" value="CarboxyPept-like_regulatory"/>
</dbReference>
<feature type="compositionally biased region" description="Basic and acidic residues" evidence="2">
    <location>
        <begin position="757"/>
        <end position="780"/>
    </location>
</feature>
<feature type="signal peptide" evidence="3">
    <location>
        <begin position="1"/>
        <end position="15"/>
    </location>
</feature>
<feature type="compositionally biased region" description="Low complexity" evidence="2">
    <location>
        <begin position="7"/>
        <end position="23"/>
    </location>
</feature>
<proteinExistence type="predicted"/>
<dbReference type="InterPro" id="IPR050330">
    <property type="entry name" value="Bact_OuterMem_StrucFunc"/>
</dbReference>